<dbReference type="AlphaFoldDB" id="A0A371G0N6"/>
<evidence type="ECO:0000313" key="3">
    <source>
        <dbReference type="Proteomes" id="UP000257109"/>
    </source>
</evidence>
<name>A0A371G0N6_MUCPR</name>
<dbReference type="Proteomes" id="UP000257109">
    <property type="component" value="Unassembled WGS sequence"/>
</dbReference>
<gene>
    <name evidence="2" type="ORF">CR513_34925</name>
</gene>
<comment type="caution">
    <text evidence="2">The sequence shown here is derived from an EMBL/GenBank/DDBJ whole genome shotgun (WGS) entry which is preliminary data.</text>
</comment>
<proteinExistence type="predicted"/>
<keyword evidence="1" id="KW-0812">Transmembrane</keyword>
<dbReference type="OrthoDB" id="1435849at2759"/>
<keyword evidence="3" id="KW-1185">Reference proteome</keyword>
<evidence type="ECO:0000256" key="1">
    <source>
        <dbReference type="SAM" id="Phobius"/>
    </source>
</evidence>
<dbReference type="EMBL" id="QJKJ01007158">
    <property type="protein sequence ID" value="RDX84080.1"/>
    <property type="molecule type" value="Genomic_DNA"/>
</dbReference>
<keyword evidence="1" id="KW-1133">Transmembrane helix</keyword>
<keyword evidence="1" id="KW-0472">Membrane</keyword>
<protein>
    <submittedName>
        <fullName evidence="2">Uncharacterized protein</fullName>
    </submittedName>
</protein>
<organism evidence="2 3">
    <name type="scientific">Mucuna pruriens</name>
    <name type="common">Velvet bean</name>
    <name type="synonym">Dolichos pruriens</name>
    <dbReference type="NCBI Taxonomy" id="157652"/>
    <lineage>
        <taxon>Eukaryota</taxon>
        <taxon>Viridiplantae</taxon>
        <taxon>Streptophyta</taxon>
        <taxon>Embryophyta</taxon>
        <taxon>Tracheophyta</taxon>
        <taxon>Spermatophyta</taxon>
        <taxon>Magnoliopsida</taxon>
        <taxon>eudicotyledons</taxon>
        <taxon>Gunneridae</taxon>
        <taxon>Pentapetalae</taxon>
        <taxon>rosids</taxon>
        <taxon>fabids</taxon>
        <taxon>Fabales</taxon>
        <taxon>Fabaceae</taxon>
        <taxon>Papilionoideae</taxon>
        <taxon>50 kb inversion clade</taxon>
        <taxon>NPAAA clade</taxon>
        <taxon>indigoferoid/millettioid clade</taxon>
        <taxon>Phaseoleae</taxon>
        <taxon>Mucuna</taxon>
    </lineage>
</organism>
<feature type="transmembrane region" description="Helical" evidence="1">
    <location>
        <begin position="68"/>
        <end position="88"/>
    </location>
</feature>
<feature type="non-terminal residue" evidence="2">
    <location>
        <position position="1"/>
    </location>
</feature>
<sequence>MRLQYGFQEISNLSKYLGIPLLGRALKRKDFQYLINKGNNKLSSQKVHQFSLVGRITLTRAILHMPPIYPLCLPLSLVLGGVAMSNLGEMNKARLRNMD</sequence>
<evidence type="ECO:0000313" key="2">
    <source>
        <dbReference type="EMBL" id="RDX84080.1"/>
    </source>
</evidence>
<reference evidence="2" key="1">
    <citation type="submission" date="2018-05" db="EMBL/GenBank/DDBJ databases">
        <title>Draft genome of Mucuna pruriens seed.</title>
        <authorList>
            <person name="Nnadi N.E."/>
            <person name="Vos R."/>
            <person name="Hasami M.H."/>
            <person name="Devisetty U.K."/>
            <person name="Aguiy J.C."/>
        </authorList>
    </citation>
    <scope>NUCLEOTIDE SEQUENCE [LARGE SCALE GENOMIC DNA]</scope>
    <source>
        <strain evidence="2">JCA_2017</strain>
    </source>
</reference>
<accession>A0A371G0N6</accession>